<dbReference type="GO" id="GO:0035725">
    <property type="term" value="P:sodium ion transmembrane transport"/>
    <property type="evidence" value="ECO:0007669"/>
    <property type="project" value="TreeGrafter"/>
</dbReference>
<gene>
    <name evidence="3" type="ORF">QE152_g35999</name>
</gene>
<accession>A0AAW1IE25</accession>
<feature type="transmembrane region" description="Helical" evidence="1">
    <location>
        <begin position="298"/>
        <end position="323"/>
    </location>
</feature>
<dbReference type="PANTHER" id="PTHR45689:SF14">
    <property type="entry name" value="CYCLIC NUCLEOTIDE-GATED CATION CHANNEL SUBUNIT A-LIKE PROTEIN"/>
    <property type="match status" value="1"/>
</dbReference>
<dbReference type="Gene3D" id="1.10.287.630">
    <property type="entry name" value="Helix hairpin bin"/>
    <property type="match status" value="1"/>
</dbReference>
<dbReference type="Pfam" id="PF00027">
    <property type="entry name" value="cNMP_binding"/>
    <property type="match status" value="1"/>
</dbReference>
<dbReference type="InterPro" id="IPR014710">
    <property type="entry name" value="RmlC-like_jellyroll"/>
</dbReference>
<reference evidence="3 4" key="1">
    <citation type="journal article" date="2024" name="BMC Genomics">
        <title>De novo assembly and annotation of Popillia japonica's genome with initial clues to its potential as an invasive pest.</title>
        <authorList>
            <person name="Cucini C."/>
            <person name="Boschi S."/>
            <person name="Funari R."/>
            <person name="Cardaioli E."/>
            <person name="Iannotti N."/>
            <person name="Marturano G."/>
            <person name="Paoli F."/>
            <person name="Bruttini M."/>
            <person name="Carapelli A."/>
            <person name="Frati F."/>
            <person name="Nardi F."/>
        </authorList>
    </citation>
    <scope>NUCLEOTIDE SEQUENCE [LARGE SCALE GENOMIC DNA]</scope>
    <source>
        <strain evidence="3">DMR45628</strain>
    </source>
</reference>
<dbReference type="InterPro" id="IPR051413">
    <property type="entry name" value="K/Na_HCN_channel"/>
</dbReference>
<dbReference type="Proteomes" id="UP001458880">
    <property type="component" value="Unassembled WGS sequence"/>
</dbReference>
<feature type="transmembrane region" description="Helical" evidence="1">
    <location>
        <begin position="220"/>
        <end position="241"/>
    </location>
</feature>
<dbReference type="CDD" id="cd00038">
    <property type="entry name" value="CAP_ED"/>
    <property type="match status" value="1"/>
</dbReference>
<dbReference type="Gene3D" id="2.60.120.10">
    <property type="entry name" value="Jelly Rolls"/>
    <property type="match status" value="1"/>
</dbReference>
<name>A0AAW1IE25_POPJA</name>
<protein>
    <submittedName>
        <fullName evidence="3">Cyclic nucleotide-binding domain</fullName>
    </submittedName>
</protein>
<dbReference type="GO" id="GO:0003254">
    <property type="term" value="P:regulation of membrane depolarization"/>
    <property type="evidence" value="ECO:0007669"/>
    <property type="project" value="TreeGrafter"/>
</dbReference>
<dbReference type="GO" id="GO:0098855">
    <property type="term" value="C:HCN channel complex"/>
    <property type="evidence" value="ECO:0007669"/>
    <property type="project" value="TreeGrafter"/>
</dbReference>
<dbReference type="GO" id="GO:0005249">
    <property type="term" value="F:voltage-gated potassium channel activity"/>
    <property type="evidence" value="ECO:0007669"/>
    <property type="project" value="TreeGrafter"/>
</dbReference>
<comment type="caution">
    <text evidence="3">The sequence shown here is derived from an EMBL/GenBank/DDBJ whole genome shotgun (WGS) entry which is preliminary data.</text>
</comment>
<feature type="domain" description="Cyclic nucleotide-binding" evidence="2">
    <location>
        <begin position="401"/>
        <end position="526"/>
    </location>
</feature>
<dbReference type="SUPFAM" id="SSF51206">
    <property type="entry name" value="cAMP-binding domain-like"/>
    <property type="match status" value="1"/>
</dbReference>
<dbReference type="EMBL" id="JASPKY010000623">
    <property type="protein sequence ID" value="KAK9687794.1"/>
    <property type="molecule type" value="Genomic_DNA"/>
</dbReference>
<feature type="transmembrane region" description="Helical" evidence="1">
    <location>
        <begin position="181"/>
        <end position="199"/>
    </location>
</feature>
<feature type="transmembrane region" description="Helical" evidence="1">
    <location>
        <begin position="118"/>
        <end position="137"/>
    </location>
</feature>
<keyword evidence="1" id="KW-0472">Membrane</keyword>
<evidence type="ECO:0000313" key="3">
    <source>
        <dbReference type="EMBL" id="KAK9687794.1"/>
    </source>
</evidence>
<keyword evidence="1" id="KW-1133">Transmembrane helix</keyword>
<evidence type="ECO:0000313" key="4">
    <source>
        <dbReference type="Proteomes" id="UP001458880"/>
    </source>
</evidence>
<keyword evidence="1" id="KW-0812">Transmembrane</keyword>
<dbReference type="AlphaFoldDB" id="A0AAW1IE25"/>
<sequence>MWRLREKHDCSLATGSISMLPKLHPNAPRYRKYLREMRKLTLVSPINPKTLYVFKSSASITKERRRHIKYYKHTIHPYSVISMVREIGMSIIWFIYFTVHAFQLAFYEKHMSSNLVQYAHLISSFFHSLHIVSIFFTGCHDKKERTIILGLKPIALIYMRTYFAFDLLLLIPTQEVFRNKYFNWLAYILHLAACPRIITMGEYFRHITLFLELGDMIHELLCLIIGGFILIHWWAVLLFGIPKFQQTSKTTEKISWTTEGNILNRTVASQYIQSFHKASALFFCTSTGMWNSDRPTEWLTCALIIVTGTLYLNYITAIILQLAMSYKISESMYDKLAYQLFQYTKAKKLPQRLIVRLELYYETRFREKFFRESRILATLSEHLRYEIIYYTCSQFIQSTWFFEDLPKGVVGHVIASLTTSILITNEVIHYEDDTETPKLYFIASGSVGLYSSSGVELTHIEDGDYFGEHSILCRISDFRVSETTRNTRVVAAEITELFVLDMKDFVKYIANFPLAMNRIMQVAESRDNFNVRELEKRNQDMGIDLMTALRPDEFLETGRLRLVSAQRRYGVHQIRNFCDSFTTG</sequence>
<dbReference type="SMART" id="SM00100">
    <property type="entry name" value="cNMP"/>
    <property type="match status" value="1"/>
</dbReference>
<dbReference type="PANTHER" id="PTHR45689">
    <property type="entry name" value="I[[H]] CHANNEL, ISOFORM E"/>
    <property type="match status" value="1"/>
</dbReference>
<organism evidence="3 4">
    <name type="scientific">Popillia japonica</name>
    <name type="common">Japanese beetle</name>
    <dbReference type="NCBI Taxonomy" id="7064"/>
    <lineage>
        <taxon>Eukaryota</taxon>
        <taxon>Metazoa</taxon>
        <taxon>Ecdysozoa</taxon>
        <taxon>Arthropoda</taxon>
        <taxon>Hexapoda</taxon>
        <taxon>Insecta</taxon>
        <taxon>Pterygota</taxon>
        <taxon>Neoptera</taxon>
        <taxon>Endopterygota</taxon>
        <taxon>Coleoptera</taxon>
        <taxon>Polyphaga</taxon>
        <taxon>Scarabaeiformia</taxon>
        <taxon>Scarabaeidae</taxon>
        <taxon>Rutelinae</taxon>
        <taxon>Popillia</taxon>
    </lineage>
</organism>
<keyword evidence="4" id="KW-1185">Reference proteome</keyword>
<evidence type="ECO:0000259" key="2">
    <source>
        <dbReference type="PROSITE" id="PS50042"/>
    </source>
</evidence>
<evidence type="ECO:0000256" key="1">
    <source>
        <dbReference type="SAM" id="Phobius"/>
    </source>
</evidence>
<dbReference type="InterPro" id="IPR000595">
    <property type="entry name" value="cNMP-bd_dom"/>
</dbReference>
<dbReference type="InterPro" id="IPR018490">
    <property type="entry name" value="cNMP-bd_dom_sf"/>
</dbReference>
<dbReference type="PROSITE" id="PS50042">
    <property type="entry name" value="CNMP_BINDING_3"/>
    <property type="match status" value="1"/>
</dbReference>
<proteinExistence type="predicted"/>